<name>A0A834X3L2_9FABA</name>
<organism evidence="1 2">
    <name type="scientific">Senna tora</name>
    <dbReference type="NCBI Taxonomy" id="362788"/>
    <lineage>
        <taxon>Eukaryota</taxon>
        <taxon>Viridiplantae</taxon>
        <taxon>Streptophyta</taxon>
        <taxon>Embryophyta</taxon>
        <taxon>Tracheophyta</taxon>
        <taxon>Spermatophyta</taxon>
        <taxon>Magnoliopsida</taxon>
        <taxon>eudicotyledons</taxon>
        <taxon>Gunneridae</taxon>
        <taxon>Pentapetalae</taxon>
        <taxon>rosids</taxon>
        <taxon>fabids</taxon>
        <taxon>Fabales</taxon>
        <taxon>Fabaceae</taxon>
        <taxon>Caesalpinioideae</taxon>
        <taxon>Cassia clade</taxon>
        <taxon>Senna</taxon>
    </lineage>
</organism>
<proteinExistence type="predicted"/>
<sequence>MAAASPIVFDQLSLLNVQVR</sequence>
<comment type="caution">
    <text evidence="1">The sequence shown here is derived from an EMBL/GenBank/DDBJ whole genome shotgun (WGS) entry which is preliminary data.</text>
</comment>
<dbReference type="EMBL" id="JAAIUW010000003">
    <property type="protein sequence ID" value="KAF7836953.1"/>
    <property type="molecule type" value="Genomic_DNA"/>
</dbReference>
<evidence type="ECO:0000313" key="1">
    <source>
        <dbReference type="EMBL" id="KAF7836953.1"/>
    </source>
</evidence>
<reference evidence="1" key="1">
    <citation type="submission" date="2020-09" db="EMBL/GenBank/DDBJ databases">
        <title>Genome-Enabled Discovery of Anthraquinone Biosynthesis in Senna tora.</title>
        <authorList>
            <person name="Kang S.-H."/>
            <person name="Pandey R.P."/>
            <person name="Lee C.-M."/>
            <person name="Sim J.-S."/>
            <person name="Jeong J.-T."/>
            <person name="Choi B.-S."/>
            <person name="Jung M."/>
            <person name="Ginzburg D."/>
            <person name="Zhao K."/>
            <person name="Won S.Y."/>
            <person name="Oh T.-J."/>
            <person name="Yu Y."/>
            <person name="Kim N.-H."/>
            <person name="Lee O.R."/>
            <person name="Lee T.-H."/>
            <person name="Bashyal P."/>
            <person name="Kim T.-S."/>
            <person name="Lee W.-H."/>
            <person name="Kawkins C."/>
            <person name="Kim C.-K."/>
            <person name="Kim J.S."/>
            <person name="Ahn B.O."/>
            <person name="Rhee S.Y."/>
            <person name="Sohng J.K."/>
        </authorList>
    </citation>
    <scope>NUCLEOTIDE SEQUENCE</scope>
    <source>
        <tissue evidence="1">Leaf</tissue>
    </source>
</reference>
<accession>A0A834X3L2</accession>
<gene>
    <name evidence="1" type="ORF">G2W53_005435</name>
</gene>
<protein>
    <submittedName>
        <fullName evidence="1">Uncharacterized protein</fullName>
    </submittedName>
</protein>
<dbReference type="AlphaFoldDB" id="A0A834X3L2"/>
<evidence type="ECO:0000313" key="2">
    <source>
        <dbReference type="Proteomes" id="UP000634136"/>
    </source>
</evidence>
<keyword evidence="2" id="KW-1185">Reference proteome</keyword>
<dbReference type="Proteomes" id="UP000634136">
    <property type="component" value="Unassembled WGS sequence"/>
</dbReference>